<dbReference type="InterPro" id="IPR039298">
    <property type="entry name" value="ACOT13"/>
</dbReference>
<evidence type="ECO:0000313" key="7">
    <source>
        <dbReference type="Proteomes" id="UP000068603"/>
    </source>
</evidence>
<dbReference type="KEGG" id="bstg:WT74_27470"/>
<dbReference type="AlphaFoldDB" id="A0A119GXX7"/>
<feature type="domain" description="Thioesterase" evidence="3">
    <location>
        <begin position="55"/>
        <end position="132"/>
    </location>
</feature>
<dbReference type="NCBIfam" id="TIGR00369">
    <property type="entry name" value="unchar_dom_1"/>
    <property type="match status" value="1"/>
</dbReference>
<evidence type="ECO:0000259" key="3">
    <source>
        <dbReference type="Pfam" id="PF03061"/>
    </source>
</evidence>
<dbReference type="Gene3D" id="3.10.129.10">
    <property type="entry name" value="Hotdog Thioesterase"/>
    <property type="match status" value="1"/>
</dbReference>
<keyword evidence="8" id="KW-1185">Reference proteome</keyword>
<dbReference type="Proteomes" id="UP000281098">
    <property type="component" value="Unassembled WGS sequence"/>
</dbReference>
<dbReference type="RefSeq" id="WP_059565714.1">
    <property type="nucleotide sequence ID" value="NZ_CABVPM010000124.1"/>
</dbReference>
<dbReference type="Proteomes" id="UP000068603">
    <property type="component" value="Unassembled WGS sequence"/>
</dbReference>
<dbReference type="PANTHER" id="PTHR21660">
    <property type="entry name" value="THIOESTERASE SUPERFAMILY MEMBER-RELATED"/>
    <property type="match status" value="1"/>
</dbReference>
<evidence type="ECO:0000256" key="2">
    <source>
        <dbReference type="ARBA" id="ARBA00022801"/>
    </source>
</evidence>
<sequence length="148" mass="15471">MADTPMSGLEFLRAAAAGDVPAATMWSTMPMRAETIEPGYVKMIARADERHLNSQGAVHGGFAATVLDSVTGCAVHTMLDAHAGYATVDLSVKMLRPVPLSVDLIVEGRVAHLSKSLGIAEGVLTTPDGKKVALASATCLIRRTDAAR</sequence>
<dbReference type="EMBL" id="VZOK01000016">
    <property type="protein sequence ID" value="KAB0638164.1"/>
    <property type="molecule type" value="Genomic_DNA"/>
</dbReference>
<evidence type="ECO:0000313" key="4">
    <source>
        <dbReference type="EMBL" id="KAB0638164.1"/>
    </source>
</evidence>
<name>A0A119GXX7_9BURK</name>
<reference evidence="4 9" key="3">
    <citation type="submission" date="2019-09" db="EMBL/GenBank/DDBJ databases">
        <title>Draft genome sequences of 48 bacterial type strains from the CCUG.</title>
        <authorList>
            <person name="Tunovic T."/>
            <person name="Pineiro-Iglesias B."/>
            <person name="Unosson C."/>
            <person name="Inganas E."/>
            <person name="Ohlen M."/>
            <person name="Cardew S."/>
            <person name="Jensie-Markopoulos S."/>
            <person name="Salva-Serra F."/>
            <person name="Jaen-Luchoro D."/>
            <person name="Karlsson R."/>
            <person name="Svensson-Stadler L."/>
            <person name="Chun J."/>
            <person name="Moore E."/>
        </authorList>
    </citation>
    <scope>NUCLEOTIDE SEQUENCE [LARGE SCALE GENOMIC DNA]</scope>
    <source>
        <strain evidence="4 9">CCUG 65686</strain>
    </source>
</reference>
<evidence type="ECO:0000313" key="8">
    <source>
        <dbReference type="Proteomes" id="UP000281098"/>
    </source>
</evidence>
<comment type="caution">
    <text evidence="5">The sequence shown here is derived from an EMBL/GenBank/DDBJ whole genome shotgun (WGS) entry which is preliminary data.</text>
</comment>
<comment type="similarity">
    <text evidence="1">Belongs to the thioesterase PaaI family.</text>
</comment>
<reference evidence="6 8" key="2">
    <citation type="submission" date="2018-08" db="EMBL/GenBank/DDBJ databases">
        <title>Comparative analysis of Burkholderia isolates from Puerto Rico.</title>
        <authorList>
            <person name="Hall C."/>
            <person name="Sahl J."/>
            <person name="Wagner D."/>
        </authorList>
    </citation>
    <scope>NUCLEOTIDE SEQUENCE [LARGE SCALE GENOMIC DNA]</scope>
    <source>
        <strain evidence="6 8">Bp8966</strain>
    </source>
</reference>
<evidence type="ECO:0000313" key="5">
    <source>
        <dbReference type="EMBL" id="KWA68563.1"/>
    </source>
</evidence>
<evidence type="ECO:0000313" key="9">
    <source>
        <dbReference type="Proteomes" id="UP000473470"/>
    </source>
</evidence>
<dbReference type="Pfam" id="PF03061">
    <property type="entry name" value="4HBT"/>
    <property type="match status" value="1"/>
</dbReference>
<proteinExistence type="inferred from homology"/>
<dbReference type="CDD" id="cd03443">
    <property type="entry name" value="PaaI_thioesterase"/>
    <property type="match status" value="1"/>
</dbReference>
<keyword evidence="2" id="KW-0378">Hydrolase</keyword>
<accession>A0A119GXX7</accession>
<dbReference type="EMBL" id="QTPM01000021">
    <property type="protein sequence ID" value="RQY90978.1"/>
    <property type="molecule type" value="Genomic_DNA"/>
</dbReference>
<dbReference type="SUPFAM" id="SSF54637">
    <property type="entry name" value="Thioesterase/thiol ester dehydrase-isomerase"/>
    <property type="match status" value="1"/>
</dbReference>
<evidence type="ECO:0000256" key="1">
    <source>
        <dbReference type="ARBA" id="ARBA00008324"/>
    </source>
</evidence>
<dbReference type="GO" id="GO:0047617">
    <property type="term" value="F:fatty acyl-CoA hydrolase activity"/>
    <property type="evidence" value="ECO:0007669"/>
    <property type="project" value="InterPro"/>
</dbReference>
<dbReference type="Proteomes" id="UP000473470">
    <property type="component" value="Unassembled WGS sequence"/>
</dbReference>
<dbReference type="InterPro" id="IPR029069">
    <property type="entry name" value="HotDog_dom_sf"/>
</dbReference>
<evidence type="ECO:0000313" key="6">
    <source>
        <dbReference type="EMBL" id="RQY90978.1"/>
    </source>
</evidence>
<dbReference type="EMBL" id="LPHB01000001">
    <property type="protein sequence ID" value="KWA68563.1"/>
    <property type="molecule type" value="Genomic_DNA"/>
</dbReference>
<organism evidence="5">
    <name type="scientific">Burkholderia stagnalis</name>
    <dbReference type="NCBI Taxonomy" id="1503054"/>
    <lineage>
        <taxon>Bacteria</taxon>
        <taxon>Pseudomonadati</taxon>
        <taxon>Pseudomonadota</taxon>
        <taxon>Betaproteobacteria</taxon>
        <taxon>Burkholderiales</taxon>
        <taxon>Burkholderiaceae</taxon>
        <taxon>Burkholderia</taxon>
        <taxon>Burkholderia cepacia complex</taxon>
    </lineage>
</organism>
<dbReference type="GeneID" id="93055817"/>
<dbReference type="STRING" id="1503054.WT74_27470"/>
<dbReference type="InterPro" id="IPR006683">
    <property type="entry name" value="Thioestr_dom"/>
</dbReference>
<reference evidence="5 7" key="1">
    <citation type="submission" date="2015-11" db="EMBL/GenBank/DDBJ databases">
        <title>Expanding the genomic diversity of Burkholderia species for the development of highly accurate diagnostics.</title>
        <authorList>
            <person name="Sahl J."/>
            <person name="Keim P."/>
            <person name="Wagner D."/>
        </authorList>
    </citation>
    <scope>NUCLEOTIDE SEQUENCE [LARGE SCALE GENOMIC DNA]</scope>
    <source>
        <strain evidence="5 7">MSMB1960WGS</strain>
    </source>
</reference>
<dbReference type="InterPro" id="IPR003736">
    <property type="entry name" value="PAAI_dom"/>
</dbReference>
<gene>
    <name evidence="6" type="ORF">DF017_18420</name>
    <name evidence="4" type="ORF">F7R25_13420</name>
    <name evidence="5" type="ORF">WT44_01060</name>
</gene>
<protein>
    <submittedName>
        <fullName evidence="4">PaaI family thioesterase</fullName>
    </submittedName>
    <submittedName>
        <fullName evidence="5">Phenylacetic acid degradation protein</fullName>
    </submittedName>
</protein>
<dbReference type="PANTHER" id="PTHR21660:SF1">
    <property type="entry name" value="ACYL-COENZYME A THIOESTERASE 13"/>
    <property type="match status" value="1"/>
</dbReference>